<dbReference type="KEGG" id="otm:OSB_05610"/>
<protein>
    <submittedName>
        <fullName evidence="1">Uncharacterized protein</fullName>
    </submittedName>
</protein>
<reference evidence="1 2" key="1">
    <citation type="journal article" date="2015" name="Genome Announc.">
        <title>Closed Genome Sequence of Octadecabacter temperatus SB1, the First Mesophilic Species of the Genus Octadecabacter.</title>
        <authorList>
            <person name="Voget S."/>
            <person name="Billerbeck S."/>
            <person name="Simon M."/>
            <person name="Daniel R."/>
        </authorList>
    </citation>
    <scope>NUCLEOTIDE SEQUENCE [LARGE SCALE GENOMIC DNA]</scope>
    <source>
        <strain evidence="1 2">SB1</strain>
    </source>
</reference>
<accession>A0A0K0Y2J0</accession>
<sequence>MLIGPDDHNTAAAALDAAKIKDVAPTLALEYFFVVPKAVLAFCRPQIAMQVMHRQILLLEDGVGVDDRVDI</sequence>
<dbReference type="EMBL" id="CP012160">
    <property type="protein sequence ID" value="AKS45122.1"/>
    <property type="molecule type" value="Genomic_DNA"/>
</dbReference>
<evidence type="ECO:0000313" key="1">
    <source>
        <dbReference type="EMBL" id="AKS45122.1"/>
    </source>
</evidence>
<name>A0A0K0Y2J0_9RHOB</name>
<dbReference type="Proteomes" id="UP000067444">
    <property type="component" value="Chromosome"/>
</dbReference>
<proteinExistence type="predicted"/>
<keyword evidence="2" id="KW-1185">Reference proteome</keyword>
<gene>
    <name evidence="1" type="ORF">OSB_05610</name>
</gene>
<dbReference type="STRING" id="1458307.OSB_05610"/>
<dbReference type="AlphaFoldDB" id="A0A0K0Y2J0"/>
<organism evidence="1 2">
    <name type="scientific">Octadecabacter temperatus</name>
    <dbReference type="NCBI Taxonomy" id="1458307"/>
    <lineage>
        <taxon>Bacteria</taxon>
        <taxon>Pseudomonadati</taxon>
        <taxon>Pseudomonadota</taxon>
        <taxon>Alphaproteobacteria</taxon>
        <taxon>Rhodobacterales</taxon>
        <taxon>Roseobacteraceae</taxon>
        <taxon>Octadecabacter</taxon>
    </lineage>
</organism>
<evidence type="ECO:0000313" key="2">
    <source>
        <dbReference type="Proteomes" id="UP000067444"/>
    </source>
</evidence>